<comment type="caution">
    <text evidence="1">The sequence shown here is derived from an EMBL/GenBank/DDBJ whole genome shotgun (WGS) entry which is preliminary data.</text>
</comment>
<name>A0ABW2B609_9RHOB</name>
<evidence type="ECO:0000313" key="2">
    <source>
        <dbReference type="Proteomes" id="UP001596353"/>
    </source>
</evidence>
<evidence type="ECO:0000313" key="1">
    <source>
        <dbReference type="EMBL" id="MFC6761034.1"/>
    </source>
</evidence>
<proteinExistence type="predicted"/>
<dbReference type="Proteomes" id="UP001596353">
    <property type="component" value="Unassembled WGS sequence"/>
</dbReference>
<protein>
    <submittedName>
        <fullName evidence="1">Uncharacterized protein</fullName>
    </submittedName>
</protein>
<dbReference type="EMBL" id="JBHSWG010000001">
    <property type="protein sequence ID" value="MFC6761034.1"/>
    <property type="molecule type" value="Genomic_DNA"/>
</dbReference>
<organism evidence="1 2">
    <name type="scientific">Sulfitobacter porphyrae</name>
    <dbReference type="NCBI Taxonomy" id="1246864"/>
    <lineage>
        <taxon>Bacteria</taxon>
        <taxon>Pseudomonadati</taxon>
        <taxon>Pseudomonadota</taxon>
        <taxon>Alphaproteobacteria</taxon>
        <taxon>Rhodobacterales</taxon>
        <taxon>Roseobacteraceae</taxon>
        <taxon>Sulfitobacter</taxon>
    </lineage>
</organism>
<sequence length="159" mass="16831">MRLVDPADANRGLRFDGRLSEDFKLTSGTWVRAANLRLDLLSALAPFAQDVVIAGEGRDDVRAMILPNRAAIAAKGWEVTEAAGVLKCAALEAELAQRLTALATTAAGSAGRVCAAIVLAEPASMAEGEATAKGNLNFPAFCPAGPRWWRVCLARKPRM</sequence>
<reference evidence="2" key="1">
    <citation type="journal article" date="2019" name="Int. J. Syst. Evol. Microbiol.">
        <title>The Global Catalogue of Microorganisms (GCM) 10K type strain sequencing project: providing services to taxonomists for standard genome sequencing and annotation.</title>
        <authorList>
            <consortium name="The Broad Institute Genomics Platform"/>
            <consortium name="The Broad Institute Genome Sequencing Center for Infectious Disease"/>
            <person name="Wu L."/>
            <person name="Ma J."/>
        </authorList>
    </citation>
    <scope>NUCLEOTIDE SEQUENCE [LARGE SCALE GENOMIC DNA]</scope>
    <source>
        <strain evidence="2">CCUG 66188</strain>
    </source>
</reference>
<gene>
    <name evidence="1" type="ORF">ACFQFQ_18530</name>
</gene>
<accession>A0ABW2B609</accession>
<keyword evidence="2" id="KW-1185">Reference proteome</keyword>